<protein>
    <submittedName>
        <fullName evidence="1">Pentapeptide repeat-containing protein</fullName>
    </submittedName>
</protein>
<dbReference type="PANTHER" id="PTHR14136">
    <property type="entry name" value="BTB_POZ DOMAIN-CONTAINING PROTEIN KCTD9"/>
    <property type="match status" value="1"/>
</dbReference>
<dbReference type="AlphaFoldDB" id="A0A1H9S4J4"/>
<evidence type="ECO:0000313" key="1">
    <source>
        <dbReference type="EMBL" id="SER79283.1"/>
    </source>
</evidence>
<dbReference type="PANTHER" id="PTHR14136:SF17">
    <property type="entry name" value="BTB_POZ DOMAIN-CONTAINING PROTEIN KCTD9"/>
    <property type="match status" value="1"/>
</dbReference>
<accession>A0A1H9S4J4</accession>
<gene>
    <name evidence="1" type="ORF">SAMN05216199_1234</name>
</gene>
<reference evidence="2" key="1">
    <citation type="submission" date="2016-10" db="EMBL/GenBank/DDBJ databases">
        <authorList>
            <person name="Varghese N."/>
            <person name="Submissions S."/>
        </authorList>
    </citation>
    <scope>NUCLEOTIDE SEQUENCE [LARGE SCALE GENOMIC DNA]</scope>
    <source>
        <strain evidence="2">CGMCC 1.6963</strain>
    </source>
</reference>
<dbReference type="InterPro" id="IPR051082">
    <property type="entry name" value="Pentapeptide-BTB/POZ_domain"/>
</dbReference>
<dbReference type="Gene3D" id="2.160.20.80">
    <property type="entry name" value="E3 ubiquitin-protein ligase SopA"/>
    <property type="match status" value="1"/>
</dbReference>
<dbReference type="Proteomes" id="UP000199019">
    <property type="component" value="Unassembled WGS sequence"/>
</dbReference>
<dbReference type="SUPFAM" id="SSF141571">
    <property type="entry name" value="Pentapeptide repeat-like"/>
    <property type="match status" value="1"/>
</dbReference>
<dbReference type="InterPro" id="IPR001646">
    <property type="entry name" value="5peptide_repeat"/>
</dbReference>
<keyword evidence="2" id="KW-1185">Reference proteome</keyword>
<dbReference type="RefSeq" id="WP_218144200.1">
    <property type="nucleotide sequence ID" value="NZ_FOHB01000001.1"/>
</dbReference>
<dbReference type="EMBL" id="FOHB01000001">
    <property type="protein sequence ID" value="SER79283.1"/>
    <property type="molecule type" value="Genomic_DNA"/>
</dbReference>
<evidence type="ECO:0000313" key="2">
    <source>
        <dbReference type="Proteomes" id="UP000199019"/>
    </source>
</evidence>
<proteinExistence type="predicted"/>
<dbReference type="Pfam" id="PF00805">
    <property type="entry name" value="Pentapeptide"/>
    <property type="match status" value="2"/>
</dbReference>
<sequence>MSSDLPAPGAHRADVGQRLRADCSRCVGLCCVALPFAASADFAIDKPGGVPCPNLRADFRCGIHDRLRESGFRGCTVFDCRGAGQRVSQETFAGRDWREDRVTARQMFAVLPVVQHLHELMGHLLESLARPQAAALHAELAEALERLDVLASGDATSLLSLDRGAVQAEVGELLLRVSTAVREAAAPGGEDHRGADLVGADLRHAGLTGASLRGALLVAARLDGADLRWADLVGADLRDADLSGADLAEALFLTQPQLDAARGNARTVLPEGLTRPSHWQV</sequence>
<name>A0A1H9S4J4_9MICO</name>
<dbReference type="STRING" id="587636.SAMN05216199_1234"/>
<organism evidence="1 2">
    <name type="scientific">Pedococcus cremeus</name>
    <dbReference type="NCBI Taxonomy" id="587636"/>
    <lineage>
        <taxon>Bacteria</taxon>
        <taxon>Bacillati</taxon>
        <taxon>Actinomycetota</taxon>
        <taxon>Actinomycetes</taxon>
        <taxon>Micrococcales</taxon>
        <taxon>Intrasporangiaceae</taxon>
        <taxon>Pedococcus</taxon>
    </lineage>
</organism>